<dbReference type="InterPro" id="IPR008993">
    <property type="entry name" value="TIMP-like_OB-fold"/>
</dbReference>
<dbReference type="AlphaFoldDB" id="A0A8B7ZXV9"/>
<sequence length="155" mass="17131">MGVKSVLLVLLVVLGLACRSSARRCSYSCSWPDTHSTLCDSRFVNIFYGTVRAAHKESDKGFVDYAVEVTTVYRSENSRFVHEGAVVTLHTILHEYICPVQKMRPGFTAYFAVGPLGDFSSNYRIQAGSCDSYISVSLPTNVKDDLSAGKFNRPC</sequence>
<dbReference type="OMA" id="HTILHEY"/>
<dbReference type="PROSITE" id="PS51257">
    <property type="entry name" value="PROKAR_LIPOPROTEIN"/>
    <property type="match status" value="1"/>
</dbReference>
<feature type="signal peptide" evidence="1">
    <location>
        <begin position="1"/>
        <end position="22"/>
    </location>
</feature>
<dbReference type="OrthoDB" id="10525552at2759"/>
<reference evidence="3" key="1">
    <citation type="submission" date="2025-08" db="UniProtKB">
        <authorList>
            <consortium name="RefSeq"/>
        </authorList>
    </citation>
    <scope>IDENTIFICATION</scope>
</reference>
<keyword evidence="1" id="KW-0732">Signal</keyword>
<organism evidence="2 3">
    <name type="scientific">Acanthaster planci</name>
    <name type="common">Crown-of-thorns starfish</name>
    <dbReference type="NCBI Taxonomy" id="133434"/>
    <lineage>
        <taxon>Eukaryota</taxon>
        <taxon>Metazoa</taxon>
        <taxon>Echinodermata</taxon>
        <taxon>Eleutherozoa</taxon>
        <taxon>Asterozoa</taxon>
        <taxon>Asteroidea</taxon>
        <taxon>Valvatacea</taxon>
        <taxon>Valvatida</taxon>
        <taxon>Acanthasteridae</taxon>
        <taxon>Acanthaster</taxon>
    </lineage>
</organism>
<protein>
    <submittedName>
        <fullName evidence="3">Uncharacterized protein LOC110989967</fullName>
    </submittedName>
</protein>
<dbReference type="RefSeq" id="XP_022110378.1">
    <property type="nucleotide sequence ID" value="XM_022254686.1"/>
</dbReference>
<name>A0A8B7ZXV9_ACAPL</name>
<dbReference type="SUPFAM" id="SSF50242">
    <property type="entry name" value="TIMP-like"/>
    <property type="match status" value="1"/>
</dbReference>
<feature type="chain" id="PRO_5034358706" evidence="1">
    <location>
        <begin position="23"/>
        <end position="155"/>
    </location>
</feature>
<evidence type="ECO:0000313" key="3">
    <source>
        <dbReference type="RefSeq" id="XP_022110378.1"/>
    </source>
</evidence>
<dbReference type="KEGG" id="aplc:110989967"/>
<dbReference type="Proteomes" id="UP000694845">
    <property type="component" value="Unplaced"/>
</dbReference>
<accession>A0A8B7ZXV9</accession>
<proteinExistence type="predicted"/>
<gene>
    <name evidence="3" type="primary">LOC110989967</name>
</gene>
<keyword evidence="2" id="KW-1185">Reference proteome</keyword>
<evidence type="ECO:0000256" key="1">
    <source>
        <dbReference type="SAM" id="SignalP"/>
    </source>
</evidence>
<evidence type="ECO:0000313" key="2">
    <source>
        <dbReference type="Proteomes" id="UP000694845"/>
    </source>
</evidence>
<dbReference type="GeneID" id="110989967"/>